<reference evidence="1 2" key="1">
    <citation type="journal article" date="2021" name="Appl. Environ. Microbiol.">
        <title>Genetic linkage and physical mapping for an oyster mushroom Pleurotus cornucopiae and QTL analysis for the trait cap color.</title>
        <authorList>
            <person name="Zhang Y."/>
            <person name="Gao W."/>
            <person name="Sonnenberg A."/>
            <person name="Chen Q."/>
            <person name="Zhang J."/>
            <person name="Huang C."/>
        </authorList>
    </citation>
    <scope>NUCLEOTIDE SEQUENCE [LARGE SCALE GENOMIC DNA]</scope>
    <source>
        <strain evidence="1">CCMSSC00406</strain>
    </source>
</reference>
<gene>
    <name evidence="1" type="ORF">CCMSSC00406_0008654</name>
</gene>
<comment type="caution">
    <text evidence="1">The sequence shown here is derived from an EMBL/GenBank/DDBJ whole genome shotgun (WGS) entry which is preliminary data.</text>
</comment>
<name>A0ACB7JB56_PLECO</name>
<accession>A0ACB7JB56</accession>
<protein>
    <submittedName>
        <fullName evidence="1">Uncharacterized protein</fullName>
    </submittedName>
</protein>
<evidence type="ECO:0000313" key="2">
    <source>
        <dbReference type="Proteomes" id="UP000824881"/>
    </source>
</evidence>
<sequence length="818" mass="87999">MASALSKTFTVSLHEGLETVHRAARRVICSTDFLKAAKLSAGDVIAIAGGSDLTPVKVFAVGVVWPSMDLSQDTISVSFSLLLTAGLEVGAQARIYPLAGLSSSTATPGLPSLRQIQEARIIRLKETSPDGTKPSGSASKTRENNHRDWLSLLIRELIVDLKYLTSKQVIEVRYEGQLRRFSIASIASDKKTDAPLEDAFTTLSVTPSPNLWTASWDTQVILLESDKAENAAPAFAPKPEVEALVHSSATEAYASVGGLSKQIAQIRDLLEIPLTRPDLFRHFGLKPPRGILLHGPPGTGKTHLARAIASSTNSSVLVINGPELSSAYHGETEARLRDVFNEAKEKSPCIVILDEVDALAPRREEGAGGEVEKRVVATLLTILDGVEDESAEDQGRVVVIGTTNRPNAIDPALRRPGRFDREIEVGEKHPLYHALPYRGGRTEQLWVAGIPDAEDRLAIIEVLLHRTPHSISQDELRAIASRAHGYVGADLSAVVREAGTVAIKRWLASSISADGSTSGPTMELADLVAALPTVRPSAMRSLFVESPPIRYADIGGQASVIQKLKEAVEWPLVHPEAFQRLGVKPPKGILLYGPPGCSKTVLARACACESGVNFLAVKGPELLNKFVGESERAVREIFRKARAASPSIIFFDEIDALASSRGTGGDTASSHEGVLTSLLNEMDGVQELLGVTIIGATNRPDAIDSALMRPGRLDRILYVGPPDQSGREEILRIHTRKMAIDPDTDFVELAALTDGCSGAEIASLCQEAALLTMKSDIHAPFIPHEALRTAATTMKRQITASITLKFQQWTLSSGLKHV</sequence>
<keyword evidence="2" id="KW-1185">Reference proteome</keyword>
<dbReference type="Proteomes" id="UP000824881">
    <property type="component" value="Unassembled WGS sequence"/>
</dbReference>
<evidence type="ECO:0000313" key="1">
    <source>
        <dbReference type="EMBL" id="KAG9227832.1"/>
    </source>
</evidence>
<dbReference type="EMBL" id="WQMT02000001">
    <property type="protein sequence ID" value="KAG9227832.1"/>
    <property type="molecule type" value="Genomic_DNA"/>
</dbReference>
<proteinExistence type="predicted"/>
<organism evidence="1 2">
    <name type="scientific">Pleurotus cornucopiae</name>
    <name type="common">Cornucopia mushroom</name>
    <dbReference type="NCBI Taxonomy" id="5321"/>
    <lineage>
        <taxon>Eukaryota</taxon>
        <taxon>Fungi</taxon>
        <taxon>Dikarya</taxon>
        <taxon>Basidiomycota</taxon>
        <taxon>Agaricomycotina</taxon>
        <taxon>Agaricomycetes</taxon>
        <taxon>Agaricomycetidae</taxon>
        <taxon>Agaricales</taxon>
        <taxon>Pleurotineae</taxon>
        <taxon>Pleurotaceae</taxon>
        <taxon>Pleurotus</taxon>
    </lineage>
</organism>